<dbReference type="AlphaFoldDB" id="A0A9Q1J6F6"/>
<comment type="caution">
    <text evidence="3">The sequence shown here is derived from an EMBL/GenBank/DDBJ whole genome shotgun (WGS) entry which is preliminary data.</text>
</comment>
<accession>A0A9Q1J6F6</accession>
<dbReference type="PANTHER" id="PTHR15730:SF5">
    <property type="entry name" value="SI:CH211-210B2.2-RELATED"/>
    <property type="match status" value="1"/>
</dbReference>
<reference evidence="3" key="1">
    <citation type="journal article" date="2023" name="Science">
        <title>Genome structures resolve the early diversification of teleost fishes.</title>
        <authorList>
            <person name="Parey E."/>
            <person name="Louis A."/>
            <person name="Montfort J."/>
            <person name="Bouchez O."/>
            <person name="Roques C."/>
            <person name="Iampietro C."/>
            <person name="Lluch J."/>
            <person name="Castinel A."/>
            <person name="Donnadieu C."/>
            <person name="Desvignes T."/>
            <person name="Floi Bucao C."/>
            <person name="Jouanno E."/>
            <person name="Wen M."/>
            <person name="Mejri S."/>
            <person name="Dirks R."/>
            <person name="Jansen H."/>
            <person name="Henkel C."/>
            <person name="Chen W.J."/>
            <person name="Zahm M."/>
            <person name="Cabau C."/>
            <person name="Klopp C."/>
            <person name="Thompson A.W."/>
            <person name="Robinson-Rechavi M."/>
            <person name="Braasch I."/>
            <person name="Lecointre G."/>
            <person name="Bobe J."/>
            <person name="Postlethwait J.H."/>
            <person name="Berthelot C."/>
            <person name="Roest Crollius H."/>
            <person name="Guiguen Y."/>
        </authorList>
    </citation>
    <scope>NUCLEOTIDE SEQUENCE</scope>
    <source>
        <strain evidence="3">WJC10195</strain>
    </source>
</reference>
<sequence length="914" mass="101645">MTLVFPTPQLLKRQKSARRPKHRKQLPLSSLIAVCSTMSREEIYYALMQGVAELDFRGRPTPSDLALIGDNAIPIAMNPRGQVLMAASTYGKGRLLALGHEDMLTAFPTVMENALRWLTPASDSIVGVNPSCDAILANLCYTSIRAETGLFREGLGVYVTDAYSVANNVKELVAFMKGGGGLLVAGQAWKWAQEHPKENALLGFPGNKVCSVAGIYFSELEGDLGVFPVPTQIPCSWLSVAIDKDFEDDMEFLLQGVSEFDIKCNSTPSEVMVHGPLSFPIAAIPGGRAFFAGSYYGQGRVIVTTHEGYLARPSLEPFLLNAIRWLDEGRNGEVGIFPKMKGAQTLLSKSGLTCTLTNFRDDLSVYVCTSYSNAHAAEIQDFILNRLGLSILGNYLTPGVYKAPEPGHVCTETYRFRSMLKQFAGHVSSGQELTPHEQSCLQRLGCDCVTFLRMRTHDLPSYTSVLEVLTGVVKKSKVPQICPSCPVKEPKDHLLLNMATEVYKASTNPDELLPYIIQDRPDLPLVYNTKVKIDGTAAGGEEWKSTGLYLSPGMRTHMAIPPQIVKKGWKVQIGCQTDNIGRSPVLKRATVVYERFDIDSEMIQVFNLWGGLIYLVAPSRSEEGELEIIVEKAIPAPYYKSGVTTVEAWVGGIRDAPAPWAEFEFENIIMTMPSTVAKAVDRPDEVAELWDSIMRAVADLAAMPAKFARKERYVAEVQISHGWMHAGYPIMMHSASALSLVNPKLARTNGIWGAIHELGHNQQRGGWEFRPHTTECTCNLWSIYVHETVLGMDRTLAHGNLKVQTRKIYKEAFQKDGSLAKWSVWIALETYIQLQEEFGWDAFKKVFGEYQHMKNVPKDNHGKMNLYAETFSRAVNKNLAPFFKAWCWPIRPDTEQKLADLPEWSDHPMSKSPS</sequence>
<keyword evidence="4" id="KW-1185">Reference proteome</keyword>
<dbReference type="PROSITE" id="PS51723">
    <property type="entry name" value="PEPTIDASE_M60"/>
    <property type="match status" value="1"/>
</dbReference>
<dbReference type="FunFam" id="3.40.390.80:FF:000001">
    <property type="entry name" value="TRPM8 channel-associated factor 1"/>
    <property type="match status" value="1"/>
</dbReference>
<feature type="domain" description="Peptidase M60" evidence="2">
    <location>
        <begin position="541"/>
        <end position="839"/>
    </location>
</feature>
<dbReference type="Gene3D" id="1.10.390.30">
    <property type="entry name" value="Peptidase M60, enhancin-like domain 3"/>
    <property type="match status" value="1"/>
</dbReference>
<dbReference type="GO" id="GO:0090314">
    <property type="term" value="P:positive regulation of protein targeting to membrane"/>
    <property type="evidence" value="ECO:0007669"/>
    <property type="project" value="TreeGrafter"/>
</dbReference>
<comment type="similarity">
    <text evidence="1">Belongs to the TCAF family.</text>
</comment>
<evidence type="ECO:0000256" key="1">
    <source>
        <dbReference type="ARBA" id="ARBA00009770"/>
    </source>
</evidence>
<dbReference type="InterPro" id="IPR035423">
    <property type="entry name" value="M60-like_N"/>
</dbReference>
<dbReference type="GO" id="GO:0044325">
    <property type="term" value="F:transmembrane transporter binding"/>
    <property type="evidence" value="ECO:0007669"/>
    <property type="project" value="TreeGrafter"/>
</dbReference>
<dbReference type="Gene3D" id="3.40.390.80">
    <property type="entry name" value="Peptidase M60, enhancin-like domain 2"/>
    <property type="match status" value="1"/>
</dbReference>
<gene>
    <name evidence="3" type="ORF">SKAU_G00090890</name>
</gene>
<dbReference type="InterPro" id="IPR051244">
    <property type="entry name" value="TCAF"/>
</dbReference>
<dbReference type="EMBL" id="JAINUF010000003">
    <property type="protein sequence ID" value="KAJ8369061.1"/>
    <property type="molecule type" value="Genomic_DNA"/>
</dbReference>
<dbReference type="Pfam" id="PF13402">
    <property type="entry name" value="Peptidase_M60"/>
    <property type="match status" value="1"/>
</dbReference>
<evidence type="ECO:0000313" key="4">
    <source>
        <dbReference type="Proteomes" id="UP001152622"/>
    </source>
</evidence>
<dbReference type="PANTHER" id="PTHR15730">
    <property type="entry name" value="EXPERIMENTAL AUTOIMMUNE PROSTATITIS ANTIGEN 2-RELATED"/>
    <property type="match status" value="1"/>
</dbReference>
<proteinExistence type="inferred from homology"/>
<dbReference type="SMART" id="SM01276">
    <property type="entry name" value="M60-like"/>
    <property type="match status" value="1"/>
</dbReference>
<dbReference type="InterPro" id="IPR042279">
    <property type="entry name" value="Pep_M60_3"/>
</dbReference>
<dbReference type="Proteomes" id="UP001152622">
    <property type="component" value="Chromosome 3"/>
</dbReference>
<organism evidence="3 4">
    <name type="scientific">Synaphobranchus kaupii</name>
    <name type="common">Kaup's arrowtooth eel</name>
    <dbReference type="NCBI Taxonomy" id="118154"/>
    <lineage>
        <taxon>Eukaryota</taxon>
        <taxon>Metazoa</taxon>
        <taxon>Chordata</taxon>
        <taxon>Craniata</taxon>
        <taxon>Vertebrata</taxon>
        <taxon>Euteleostomi</taxon>
        <taxon>Actinopterygii</taxon>
        <taxon>Neopterygii</taxon>
        <taxon>Teleostei</taxon>
        <taxon>Anguilliformes</taxon>
        <taxon>Synaphobranchidae</taxon>
        <taxon>Synaphobranchus</taxon>
    </lineage>
</organism>
<evidence type="ECO:0000313" key="3">
    <source>
        <dbReference type="EMBL" id="KAJ8369061.1"/>
    </source>
</evidence>
<dbReference type="InterPro" id="IPR031161">
    <property type="entry name" value="Peptidase_M60_dom"/>
</dbReference>
<dbReference type="InterPro" id="IPR029062">
    <property type="entry name" value="Class_I_gatase-like"/>
</dbReference>
<name>A0A9Q1J6F6_SYNKA</name>
<dbReference type="SUPFAM" id="SSF52317">
    <property type="entry name" value="Class I glutamine amidotransferase-like"/>
    <property type="match status" value="1"/>
</dbReference>
<dbReference type="Pfam" id="PF17291">
    <property type="entry name" value="M60-like_N"/>
    <property type="match status" value="1"/>
</dbReference>
<evidence type="ECO:0000259" key="2">
    <source>
        <dbReference type="PROSITE" id="PS51723"/>
    </source>
</evidence>
<dbReference type="OrthoDB" id="10260387at2759"/>
<dbReference type="GO" id="GO:0005886">
    <property type="term" value="C:plasma membrane"/>
    <property type="evidence" value="ECO:0007669"/>
    <property type="project" value="TreeGrafter"/>
</dbReference>
<protein>
    <recommendedName>
        <fullName evidence="2">Peptidase M60 domain-containing protein</fullName>
    </recommendedName>
</protein>